<keyword evidence="5" id="KW-0653">Protein transport</keyword>
<dbReference type="AlphaFoldDB" id="A0A168KRR0"/>
<dbReference type="Pfam" id="PF20671">
    <property type="entry name" value="COG3_C"/>
    <property type="match status" value="1"/>
</dbReference>
<dbReference type="GO" id="GO:0000139">
    <property type="term" value="C:Golgi membrane"/>
    <property type="evidence" value="ECO:0007669"/>
    <property type="project" value="UniProtKB-SubCell"/>
</dbReference>
<evidence type="ECO:0000256" key="1">
    <source>
        <dbReference type="ARBA" id="ARBA00004395"/>
    </source>
</evidence>
<dbReference type="Proteomes" id="UP000076881">
    <property type="component" value="Unassembled WGS sequence"/>
</dbReference>
<evidence type="ECO:0000313" key="12">
    <source>
        <dbReference type="EMBL" id="OAA82054.1"/>
    </source>
</evidence>
<dbReference type="InterPro" id="IPR048685">
    <property type="entry name" value="COG3_C"/>
</dbReference>
<evidence type="ECO:0000259" key="11">
    <source>
        <dbReference type="Pfam" id="PF20671"/>
    </source>
</evidence>
<sequence>MVHRTPSLDHHSTTRGFNTALVASSITTADLSLPGTMYEDAWYSFVPEATGKNGASNNASHGHKRKESLLQQPNATGKGQQIPQSIGALANDLEEVNGPPEATILRRAASYADCRHAQKAPHHGATPKKQGGRRSRNWDALALSTEAKHTLKSYSDLSSNDLFDEQLVEASQQEYLLYRDQLSLTERHLDGLINDANTTLDLLTKLSNSFQSVEAQTSTFQAQCEEVLTEQTRLEKLANEVGTDYYYYSYLDNATRRLNAPGAGRLVDDESFGEMVENIDACVAFMEDHETYRERDSYLARYNALLTKSLHLLDHGFSSRLEKVSSEISKQLSTTKSESTRHALAYGRFEEMLTDSYALLPNIHKVTRRVYDQYGRFDSAIRNSSIFSSSTLSMLRTYLTTRDRDVKMLTQHDVEEYQKETKDLSLETASRNYIKQTLERVHNENSLFFKVFNIEPTWNTSSDSVFQSIKTVQTTMVHPGNLQPMATQLQTSFQTAEIQSVCNVVGWIANEYGISETDEDEDPIAPKQYREYAARLLVEHLWPFVDNVFETEISKSITKAVVADDALKIGPVVDGVSSSNAYPLVQRAVELLRMFDRAMPKERSSQNSQVVFRVVREAIQVLQQASSRIQTQKLGTDADLFMVKNLLIIKNELLSLEIGDIRSQPPAMQHFGQMWETLSPQNLVGIVGNIGTMLGGQLWSRGAAAPTPAPSVTAKTLTVEDMNEQLDELLRQSIYGFTKRWAGRVKDAESSRPGAKPLATVESELETALQTAFSNQPEVIGKLKEAITFYEEDTAARSGKRDMK</sequence>
<evidence type="ECO:0000256" key="3">
    <source>
        <dbReference type="ARBA" id="ARBA00020976"/>
    </source>
</evidence>
<dbReference type="GO" id="GO:0017119">
    <property type="term" value="C:Golgi transport complex"/>
    <property type="evidence" value="ECO:0007669"/>
    <property type="project" value="TreeGrafter"/>
</dbReference>
<dbReference type="GO" id="GO:0006914">
    <property type="term" value="P:autophagy"/>
    <property type="evidence" value="ECO:0007669"/>
    <property type="project" value="TreeGrafter"/>
</dbReference>
<dbReference type="GO" id="GO:0005801">
    <property type="term" value="C:cis-Golgi network"/>
    <property type="evidence" value="ECO:0007669"/>
    <property type="project" value="InterPro"/>
</dbReference>
<reference evidence="12 13" key="1">
    <citation type="journal article" date="2016" name="Genome Biol. Evol.">
        <title>Divergent and convergent evolution of fungal pathogenicity.</title>
        <authorList>
            <person name="Shang Y."/>
            <person name="Xiao G."/>
            <person name="Zheng P."/>
            <person name="Cen K."/>
            <person name="Zhan S."/>
            <person name="Wang C."/>
        </authorList>
    </citation>
    <scope>NUCLEOTIDE SEQUENCE [LARGE SCALE GENOMIC DNA]</scope>
    <source>
        <strain evidence="12 13">RCEF 1005</strain>
    </source>
</reference>
<dbReference type="InterPro" id="IPR048320">
    <property type="entry name" value="COG3_N"/>
</dbReference>
<evidence type="ECO:0000313" key="13">
    <source>
        <dbReference type="Proteomes" id="UP000076881"/>
    </source>
</evidence>
<dbReference type="EMBL" id="AZHF01000001">
    <property type="protein sequence ID" value="OAA82054.1"/>
    <property type="molecule type" value="Genomic_DNA"/>
</dbReference>
<gene>
    <name evidence="12" type="ORF">LEL_01599</name>
</gene>
<evidence type="ECO:0000256" key="9">
    <source>
        <dbReference type="SAM" id="MobiDB-lite"/>
    </source>
</evidence>
<dbReference type="InterPro" id="IPR007265">
    <property type="entry name" value="COG_su3"/>
</dbReference>
<keyword evidence="13" id="KW-1185">Reference proteome</keyword>
<evidence type="ECO:0000256" key="2">
    <source>
        <dbReference type="ARBA" id="ARBA00009936"/>
    </source>
</evidence>
<name>A0A168KRR0_CORDF</name>
<proteinExistence type="inferred from homology"/>
<comment type="caution">
    <text evidence="12">The sequence shown here is derived from an EMBL/GenBank/DDBJ whole genome shotgun (WGS) entry which is preliminary data.</text>
</comment>
<evidence type="ECO:0000256" key="5">
    <source>
        <dbReference type="ARBA" id="ARBA00022927"/>
    </source>
</evidence>
<evidence type="ECO:0000256" key="7">
    <source>
        <dbReference type="ARBA" id="ARBA00023136"/>
    </source>
</evidence>
<dbReference type="OrthoDB" id="296793at2759"/>
<feature type="compositionally biased region" description="Basic residues" evidence="9">
    <location>
        <begin position="117"/>
        <end position="135"/>
    </location>
</feature>
<dbReference type="PANTHER" id="PTHR13302">
    <property type="entry name" value="CONSERVED OLIGOMERIC GOLGI COMPLEX COMPONENT 3"/>
    <property type="match status" value="1"/>
</dbReference>
<dbReference type="PANTHER" id="PTHR13302:SF8">
    <property type="entry name" value="CONSERVED OLIGOMERIC GOLGI COMPLEX SUBUNIT 3"/>
    <property type="match status" value="1"/>
</dbReference>
<dbReference type="GO" id="GO:0006891">
    <property type="term" value="P:intra-Golgi vesicle-mediated transport"/>
    <property type="evidence" value="ECO:0007669"/>
    <property type="project" value="TreeGrafter"/>
</dbReference>
<accession>A0A168KRR0</accession>
<protein>
    <recommendedName>
        <fullName evidence="3">Conserved oligomeric Golgi complex subunit 3</fullName>
    </recommendedName>
    <alternativeName>
        <fullName evidence="8">Component of oligomeric Golgi complex 3</fullName>
    </alternativeName>
</protein>
<dbReference type="GO" id="GO:0006886">
    <property type="term" value="P:intracellular protein transport"/>
    <property type="evidence" value="ECO:0007669"/>
    <property type="project" value="InterPro"/>
</dbReference>
<evidence type="ECO:0000256" key="6">
    <source>
        <dbReference type="ARBA" id="ARBA00023034"/>
    </source>
</evidence>
<keyword evidence="4" id="KW-0813">Transport</keyword>
<feature type="domain" description="Conserved oligomeric Golgi complex subunit 3 C-terminal" evidence="11">
    <location>
        <begin position="342"/>
        <end position="673"/>
    </location>
</feature>
<evidence type="ECO:0000259" key="10">
    <source>
        <dbReference type="Pfam" id="PF04136"/>
    </source>
</evidence>
<dbReference type="GO" id="GO:0007030">
    <property type="term" value="P:Golgi organization"/>
    <property type="evidence" value="ECO:0007669"/>
    <property type="project" value="TreeGrafter"/>
</dbReference>
<feature type="region of interest" description="Disordered" evidence="9">
    <location>
        <begin position="115"/>
        <end position="136"/>
    </location>
</feature>
<organism evidence="12 13">
    <name type="scientific">Akanthomyces lecanii RCEF 1005</name>
    <dbReference type="NCBI Taxonomy" id="1081108"/>
    <lineage>
        <taxon>Eukaryota</taxon>
        <taxon>Fungi</taxon>
        <taxon>Dikarya</taxon>
        <taxon>Ascomycota</taxon>
        <taxon>Pezizomycotina</taxon>
        <taxon>Sordariomycetes</taxon>
        <taxon>Hypocreomycetidae</taxon>
        <taxon>Hypocreales</taxon>
        <taxon>Cordycipitaceae</taxon>
        <taxon>Akanthomyces</taxon>
        <taxon>Cordyceps confragosa</taxon>
    </lineage>
</organism>
<evidence type="ECO:0000256" key="8">
    <source>
        <dbReference type="ARBA" id="ARBA00031339"/>
    </source>
</evidence>
<dbReference type="STRING" id="1081108.A0A168KRR0"/>
<comment type="similarity">
    <text evidence="2">Belongs to the COG3 family.</text>
</comment>
<dbReference type="Pfam" id="PF04136">
    <property type="entry name" value="COG3_N"/>
    <property type="match status" value="1"/>
</dbReference>
<comment type="subcellular location">
    <subcellularLocation>
        <location evidence="1">Golgi apparatus membrane</location>
        <topology evidence="1">Peripheral membrane protein</topology>
    </subcellularLocation>
</comment>
<keyword evidence="6" id="KW-0333">Golgi apparatus</keyword>
<evidence type="ECO:0000256" key="4">
    <source>
        <dbReference type="ARBA" id="ARBA00022448"/>
    </source>
</evidence>
<keyword evidence="7" id="KW-0472">Membrane</keyword>
<feature type="domain" description="Conserved oligomeric Golgi complex subunit 3 N-terminal" evidence="10">
    <location>
        <begin position="178"/>
        <end position="322"/>
    </location>
</feature>